<sequence length="814" mass="88243">MKIHQPNHHGHHARTAATRPVEKEEIHEPKTRSMTHAIVPVHDKRRDANDTATNLPLSSGLTDERETRPNLLSTSLPSSSVGRTTTTTAAAASSLSTLPRNTSLSNIHSNPLSALSSVAHEQLLELERSEAKRRAEYEAAHAQLEARLREREVEMTAVASRRKVGRRVWSKSANASPDSTPFFGPIADGPRLRSRYDMDADEEDEEEEDEEDEYGPTKRALYHDSRYTQHTVYCDGESVLGGLVPRMPSCHHEECHKSYRTLLRLANPRSGTSTPAHAPQHHHVGSAGPSHRAAHRHHPYEQTVGSRKTSPGDSTPSPISEEDRLLPPLSAISSASSRREHPYSAGSSAFYEEHPYQTPSTSPFLHAVRSMNMGKSRNGSRVPSRAPSPVPLHLPPSVVASAATTKSSTLSAAADTPTFVRDRHHRSHRSHPSLYSTTMGHGAGAMSPPDALGRTRDFEHHHGHGHREHREGWQPYPHSHGGTPPGTPAPITMMSRRKKTSTTSPTVANSKHSIDALLAGPATAVVNNSNATSTHDFESVMTDNHSEMPGSSLHPSLSTQFPPPPKRSRPSSEYDATLSPTRLSPANGSVLHSSMLNHGKTADSTLPKMPPLVPGLPSPSPSTSFSQPHGTHAHSNPSSAQTSPRLHHTQTQSAFSSNLHPTTAHPTTAHSTLAHSVRLAFGMTPIHPPSYFSTSSTRGRSMVGFGSSSMRATAAGGFSGSNTNPPSMAPSRTGSAESDDEEGDRRGLTLPPLKFKTQGTSSVLRTPEEVEDRTVRMTADDDEEERGLPHLETLTGKLGKLARELNEDVEMHVQ</sequence>
<dbReference type="OrthoDB" id="10680737at2759"/>
<feature type="region of interest" description="Disordered" evidence="1">
    <location>
        <begin position="171"/>
        <end position="220"/>
    </location>
</feature>
<feature type="region of interest" description="Disordered" evidence="1">
    <location>
        <begin position="401"/>
        <end position="489"/>
    </location>
</feature>
<feature type="region of interest" description="Disordered" evidence="1">
    <location>
        <begin position="714"/>
        <end position="770"/>
    </location>
</feature>
<feature type="compositionally biased region" description="Polar residues" evidence="1">
    <location>
        <begin position="633"/>
        <end position="658"/>
    </location>
</feature>
<dbReference type="AlphaFoldDB" id="G4TI27"/>
<name>G4TI27_SERID</name>
<feature type="compositionally biased region" description="Basic residues" evidence="1">
    <location>
        <begin position="1"/>
        <end position="14"/>
    </location>
</feature>
<feature type="region of interest" description="Disordered" evidence="1">
    <location>
        <begin position="1"/>
        <end position="94"/>
    </location>
</feature>
<protein>
    <submittedName>
        <fullName evidence="2">Uncharacterized protein</fullName>
    </submittedName>
</protein>
<feature type="region of interest" description="Disordered" evidence="1">
    <location>
        <begin position="267"/>
        <end position="327"/>
    </location>
</feature>
<feature type="compositionally biased region" description="Low complexity" evidence="1">
    <location>
        <begin position="71"/>
        <end position="94"/>
    </location>
</feature>
<feature type="compositionally biased region" description="Basic residues" evidence="1">
    <location>
        <begin position="422"/>
        <end position="431"/>
    </location>
</feature>
<feature type="compositionally biased region" description="Polar residues" evidence="1">
    <location>
        <begin position="578"/>
        <end position="596"/>
    </location>
</feature>
<dbReference type="eggNOG" id="KOG1721">
    <property type="taxonomic scope" value="Eukaryota"/>
</dbReference>
<dbReference type="OMA" id="CHHEECH"/>
<dbReference type="EMBL" id="CAFZ01000101">
    <property type="protein sequence ID" value="CCA70970.1"/>
    <property type="molecule type" value="Genomic_DNA"/>
</dbReference>
<feature type="compositionally biased region" description="Polar residues" evidence="1">
    <location>
        <begin position="720"/>
        <end position="736"/>
    </location>
</feature>
<feature type="compositionally biased region" description="Acidic residues" evidence="1">
    <location>
        <begin position="199"/>
        <end position="214"/>
    </location>
</feature>
<evidence type="ECO:0000256" key="1">
    <source>
        <dbReference type="SAM" id="MobiDB-lite"/>
    </source>
</evidence>
<reference evidence="2 3" key="1">
    <citation type="journal article" date="2011" name="PLoS Pathog.">
        <title>Endophytic Life Strategies Decoded by Genome and Transcriptome Analyses of the Mutualistic Root Symbiont Piriformospora indica.</title>
        <authorList>
            <person name="Zuccaro A."/>
            <person name="Lahrmann U."/>
            <person name="Guldener U."/>
            <person name="Langen G."/>
            <person name="Pfiffi S."/>
            <person name="Biedenkopf D."/>
            <person name="Wong P."/>
            <person name="Samans B."/>
            <person name="Grimm C."/>
            <person name="Basiewicz M."/>
            <person name="Murat C."/>
            <person name="Martin F."/>
            <person name="Kogel K.H."/>
        </authorList>
    </citation>
    <scope>NUCLEOTIDE SEQUENCE [LARGE SCALE GENOMIC DNA]</scope>
    <source>
        <strain evidence="2 3">DSM 11827</strain>
    </source>
</reference>
<dbReference type="InParanoid" id="G4TI27"/>
<dbReference type="Proteomes" id="UP000007148">
    <property type="component" value="Unassembled WGS sequence"/>
</dbReference>
<feature type="region of interest" description="Disordered" evidence="1">
    <location>
        <begin position="374"/>
        <end position="393"/>
    </location>
</feature>
<organism evidence="2 3">
    <name type="scientific">Serendipita indica (strain DSM 11827)</name>
    <name type="common">Root endophyte fungus</name>
    <name type="synonym">Piriformospora indica</name>
    <dbReference type="NCBI Taxonomy" id="1109443"/>
    <lineage>
        <taxon>Eukaryota</taxon>
        <taxon>Fungi</taxon>
        <taxon>Dikarya</taxon>
        <taxon>Basidiomycota</taxon>
        <taxon>Agaricomycotina</taxon>
        <taxon>Agaricomycetes</taxon>
        <taxon>Sebacinales</taxon>
        <taxon>Serendipitaceae</taxon>
        <taxon>Serendipita</taxon>
    </lineage>
</organism>
<evidence type="ECO:0000313" key="3">
    <source>
        <dbReference type="Proteomes" id="UP000007148"/>
    </source>
</evidence>
<evidence type="ECO:0000313" key="2">
    <source>
        <dbReference type="EMBL" id="CCA70970.1"/>
    </source>
</evidence>
<accession>G4TI27</accession>
<dbReference type="HOGENOM" id="CLU_346856_0_0_1"/>
<keyword evidence="3" id="KW-1185">Reference proteome</keyword>
<comment type="caution">
    <text evidence="2">The sequence shown here is derived from an EMBL/GenBank/DDBJ whole genome shotgun (WGS) entry which is preliminary data.</text>
</comment>
<feature type="compositionally biased region" description="Low complexity" evidence="1">
    <location>
        <begin position="659"/>
        <end position="670"/>
    </location>
</feature>
<feature type="compositionally biased region" description="Basic and acidic residues" evidence="1">
    <location>
        <begin position="20"/>
        <end position="31"/>
    </location>
</feature>
<gene>
    <name evidence="2" type="ORF">PIIN_04903</name>
</gene>
<feature type="compositionally biased region" description="Polar residues" evidence="1">
    <location>
        <begin position="50"/>
        <end position="61"/>
    </location>
</feature>
<feature type="region of interest" description="Disordered" evidence="1">
    <location>
        <begin position="541"/>
        <end position="670"/>
    </location>
</feature>
<feature type="compositionally biased region" description="Low complexity" evidence="1">
    <location>
        <begin position="401"/>
        <end position="416"/>
    </location>
</feature>
<feature type="compositionally biased region" description="Polar residues" evidence="1">
    <location>
        <begin position="303"/>
        <end position="318"/>
    </location>
</feature>
<proteinExistence type="predicted"/>
<feature type="compositionally biased region" description="Pro residues" evidence="1">
    <location>
        <begin position="608"/>
        <end position="620"/>
    </location>
</feature>